<dbReference type="PANTHER" id="PTHR10900:SF77">
    <property type="entry name" value="FI19380P1"/>
    <property type="match status" value="1"/>
</dbReference>
<sequence>MKTLSLKKKLNLRVLAFAGILVMAFFTISCEKETDDLAPASYEEGDLKAGKAVKKGDLSIAEIALADDGEFDELVSALVFVDTELGTGLVDMFLNGTDQYTVFAPTDAAFEALYEVLGVGGITEVDPQTVLNVLLYHVTEGRRAANSVVPKNSPRTIETLLEGATFMVDSDGMIWAVGNQATIVTANVSASNGIIHVIDNVILPISL</sequence>
<dbReference type="SUPFAM" id="SSF82153">
    <property type="entry name" value="FAS1 domain"/>
    <property type="match status" value="1"/>
</dbReference>
<gene>
    <name evidence="2" type="ORF">D1614_07550</name>
</gene>
<dbReference type="InterPro" id="IPR050904">
    <property type="entry name" value="Adhesion/Biosynth-related"/>
</dbReference>
<dbReference type="Pfam" id="PF02469">
    <property type="entry name" value="Fasciclin"/>
    <property type="match status" value="1"/>
</dbReference>
<name>A0A399T5E4_9BACT</name>
<dbReference type="PANTHER" id="PTHR10900">
    <property type="entry name" value="PERIOSTIN-RELATED"/>
    <property type="match status" value="1"/>
</dbReference>
<proteinExistence type="predicted"/>
<dbReference type="SMART" id="SM00554">
    <property type="entry name" value="FAS1"/>
    <property type="match status" value="1"/>
</dbReference>
<evidence type="ECO:0000313" key="2">
    <source>
        <dbReference type="EMBL" id="RIJ49387.1"/>
    </source>
</evidence>
<dbReference type="Proteomes" id="UP000265926">
    <property type="component" value="Unassembled WGS sequence"/>
</dbReference>
<accession>A0A399T5E4</accession>
<dbReference type="InterPro" id="IPR036378">
    <property type="entry name" value="FAS1_dom_sf"/>
</dbReference>
<dbReference type="GO" id="GO:0005615">
    <property type="term" value="C:extracellular space"/>
    <property type="evidence" value="ECO:0007669"/>
    <property type="project" value="TreeGrafter"/>
</dbReference>
<protein>
    <recommendedName>
        <fullName evidence="1">FAS1 domain-containing protein</fullName>
    </recommendedName>
</protein>
<keyword evidence="3" id="KW-1185">Reference proteome</keyword>
<comment type="caution">
    <text evidence="2">The sequence shown here is derived from an EMBL/GenBank/DDBJ whole genome shotgun (WGS) entry which is preliminary data.</text>
</comment>
<dbReference type="AlphaFoldDB" id="A0A399T5E4"/>
<dbReference type="PROSITE" id="PS51257">
    <property type="entry name" value="PROKAR_LIPOPROTEIN"/>
    <property type="match status" value="1"/>
</dbReference>
<dbReference type="RefSeq" id="WP_119437274.1">
    <property type="nucleotide sequence ID" value="NZ_QWGR01000003.1"/>
</dbReference>
<reference evidence="2 3" key="1">
    <citation type="submission" date="2018-08" db="EMBL/GenBank/DDBJ databases">
        <title>Pallidiluteibacterium maritimus gen. nov., sp. nov., isolated from coastal sediment.</title>
        <authorList>
            <person name="Zhou L.Y."/>
        </authorList>
    </citation>
    <scope>NUCLEOTIDE SEQUENCE [LARGE SCALE GENOMIC DNA]</scope>
    <source>
        <strain evidence="2 3">XSD2</strain>
    </source>
</reference>
<dbReference type="PROSITE" id="PS50213">
    <property type="entry name" value="FAS1"/>
    <property type="match status" value="1"/>
</dbReference>
<dbReference type="Gene3D" id="2.30.180.10">
    <property type="entry name" value="FAS1 domain"/>
    <property type="match status" value="1"/>
</dbReference>
<dbReference type="OrthoDB" id="1119934at2"/>
<feature type="domain" description="FAS1" evidence="1">
    <location>
        <begin position="58"/>
        <end position="202"/>
    </location>
</feature>
<evidence type="ECO:0000313" key="3">
    <source>
        <dbReference type="Proteomes" id="UP000265926"/>
    </source>
</evidence>
<dbReference type="EMBL" id="QWGR01000003">
    <property type="protein sequence ID" value="RIJ49387.1"/>
    <property type="molecule type" value="Genomic_DNA"/>
</dbReference>
<organism evidence="2 3">
    <name type="scientific">Maribellus luteus</name>
    <dbReference type="NCBI Taxonomy" id="2305463"/>
    <lineage>
        <taxon>Bacteria</taxon>
        <taxon>Pseudomonadati</taxon>
        <taxon>Bacteroidota</taxon>
        <taxon>Bacteroidia</taxon>
        <taxon>Marinilabiliales</taxon>
        <taxon>Prolixibacteraceae</taxon>
        <taxon>Maribellus</taxon>
    </lineage>
</organism>
<evidence type="ECO:0000259" key="1">
    <source>
        <dbReference type="PROSITE" id="PS50213"/>
    </source>
</evidence>
<dbReference type="InterPro" id="IPR000782">
    <property type="entry name" value="FAS1_domain"/>
</dbReference>